<protein>
    <recommendedName>
        <fullName evidence="1">DUF3850 domain-containing protein</fullName>
    </recommendedName>
</protein>
<keyword evidence="3" id="KW-1185">Reference proteome</keyword>
<dbReference type="InterPro" id="IPR039440">
    <property type="entry name" value="DUF3850"/>
</dbReference>
<dbReference type="EMBL" id="BMDI01000001">
    <property type="protein sequence ID" value="GGI16917.1"/>
    <property type="molecule type" value="Genomic_DNA"/>
</dbReference>
<evidence type="ECO:0000259" key="1">
    <source>
        <dbReference type="Pfam" id="PF12961"/>
    </source>
</evidence>
<name>A0A8J3ALM7_9BURK</name>
<gene>
    <name evidence="2" type="ORF">GCM10008066_06360</name>
</gene>
<proteinExistence type="predicted"/>
<comment type="caution">
    <text evidence="2">The sequence shown here is derived from an EMBL/GenBank/DDBJ whole genome shotgun (WGS) entry which is preliminary data.</text>
</comment>
<dbReference type="SUPFAM" id="SSF88697">
    <property type="entry name" value="PUA domain-like"/>
    <property type="match status" value="1"/>
</dbReference>
<dbReference type="Proteomes" id="UP000642180">
    <property type="component" value="Unassembled WGS sequence"/>
</dbReference>
<dbReference type="Pfam" id="PF12961">
    <property type="entry name" value="DUF3850"/>
    <property type="match status" value="1"/>
</dbReference>
<feature type="domain" description="DUF3850" evidence="1">
    <location>
        <begin position="15"/>
        <end position="87"/>
    </location>
</feature>
<dbReference type="InterPro" id="IPR015947">
    <property type="entry name" value="PUA-like_sf"/>
</dbReference>
<evidence type="ECO:0000313" key="3">
    <source>
        <dbReference type="Proteomes" id="UP000642180"/>
    </source>
</evidence>
<dbReference type="Gene3D" id="2.30.130.30">
    <property type="entry name" value="Hypothetical protein"/>
    <property type="match status" value="1"/>
</dbReference>
<evidence type="ECO:0000313" key="2">
    <source>
        <dbReference type="EMBL" id="GGI16917.1"/>
    </source>
</evidence>
<sequence length="91" mass="10449">MKVHDLTKASVAGKIHDLKCDKVPFWAVYDGTKKAEFRINDRDYQVGDHLVLCEYQDGKKLNNELLVRITHMQTGYGIPDGYVMLSFAVCW</sequence>
<accession>A0A8J3ALM7</accession>
<reference evidence="3" key="1">
    <citation type="journal article" date="2019" name="Int. J. Syst. Evol. Microbiol.">
        <title>The Global Catalogue of Microorganisms (GCM) 10K type strain sequencing project: providing services to taxonomists for standard genome sequencing and annotation.</title>
        <authorList>
            <consortium name="The Broad Institute Genomics Platform"/>
            <consortium name="The Broad Institute Genome Sequencing Center for Infectious Disease"/>
            <person name="Wu L."/>
            <person name="Ma J."/>
        </authorList>
    </citation>
    <scope>NUCLEOTIDE SEQUENCE [LARGE SCALE GENOMIC DNA]</scope>
    <source>
        <strain evidence="3">CCM 2767</strain>
    </source>
</reference>
<organism evidence="2 3">
    <name type="scientific">Oxalicibacterium faecigallinarum</name>
    <dbReference type="NCBI Taxonomy" id="573741"/>
    <lineage>
        <taxon>Bacteria</taxon>
        <taxon>Pseudomonadati</taxon>
        <taxon>Pseudomonadota</taxon>
        <taxon>Betaproteobacteria</taxon>
        <taxon>Burkholderiales</taxon>
        <taxon>Oxalobacteraceae</taxon>
        <taxon>Oxalicibacterium</taxon>
    </lineage>
</organism>
<dbReference type="AlphaFoldDB" id="A0A8J3ALM7"/>
<dbReference type="RefSeq" id="WP_188379830.1">
    <property type="nucleotide sequence ID" value="NZ_BMDI01000001.1"/>
</dbReference>